<evidence type="ECO:0000256" key="1">
    <source>
        <dbReference type="ARBA" id="ARBA00022801"/>
    </source>
</evidence>
<dbReference type="EMBL" id="LR812090">
    <property type="protein sequence ID" value="CAB9493675.1"/>
    <property type="molecule type" value="Genomic_DNA"/>
</dbReference>
<proteinExistence type="predicted"/>
<dbReference type="Pfam" id="PF17992">
    <property type="entry name" value="Agarase_CBM"/>
    <property type="match status" value="1"/>
</dbReference>
<evidence type="ECO:0000313" key="6">
    <source>
        <dbReference type="Proteomes" id="UP000509458"/>
    </source>
</evidence>
<keyword evidence="2 5" id="KW-0326">Glycosidase</keyword>
<accession>A0A6T9Y0M3</accession>
<feature type="domain" description="Glycoside hydrolase family 42 N-terminal" evidence="3">
    <location>
        <begin position="552"/>
        <end position="661"/>
    </location>
</feature>
<keyword evidence="1 5" id="KW-0378">Hydrolase</keyword>
<dbReference type="Gene3D" id="2.60.120.430">
    <property type="entry name" value="Galactose-binding lectin"/>
    <property type="match status" value="1"/>
</dbReference>
<dbReference type="GO" id="GO:0004565">
    <property type="term" value="F:beta-galactosidase activity"/>
    <property type="evidence" value="ECO:0007669"/>
    <property type="project" value="InterPro"/>
</dbReference>
<dbReference type="EC" id="3.2.1.81" evidence="5"/>
<feature type="domain" description="Agarase CBM-like" evidence="4">
    <location>
        <begin position="65"/>
        <end position="226"/>
    </location>
</feature>
<name>A0A6T9Y0M3_ALTMA</name>
<evidence type="ECO:0000259" key="4">
    <source>
        <dbReference type="Pfam" id="PF17992"/>
    </source>
</evidence>
<dbReference type="AlphaFoldDB" id="A0A6T9Y0M3"/>
<evidence type="ECO:0000259" key="3">
    <source>
        <dbReference type="Pfam" id="PF02449"/>
    </source>
</evidence>
<dbReference type="GO" id="GO:0005975">
    <property type="term" value="P:carbohydrate metabolic process"/>
    <property type="evidence" value="ECO:0007669"/>
    <property type="project" value="InterPro"/>
</dbReference>
<dbReference type="InterPro" id="IPR017853">
    <property type="entry name" value="GH"/>
</dbReference>
<gene>
    <name evidence="5" type="ORF">ALFOR1_30601</name>
</gene>
<evidence type="ECO:0000256" key="2">
    <source>
        <dbReference type="ARBA" id="ARBA00023295"/>
    </source>
</evidence>
<dbReference type="Gene3D" id="3.20.20.80">
    <property type="entry name" value="Glycosidases"/>
    <property type="match status" value="1"/>
</dbReference>
<dbReference type="GO" id="GO:0009341">
    <property type="term" value="C:beta-galactosidase complex"/>
    <property type="evidence" value="ECO:0007669"/>
    <property type="project" value="InterPro"/>
</dbReference>
<dbReference type="GO" id="GO:0033916">
    <property type="term" value="F:beta-agarase activity"/>
    <property type="evidence" value="ECO:0007669"/>
    <property type="project" value="UniProtKB-EC"/>
</dbReference>
<dbReference type="PROSITE" id="PS51257">
    <property type="entry name" value="PROKAR_LIPOPROTEIN"/>
    <property type="match status" value="1"/>
</dbReference>
<dbReference type="InterPro" id="IPR040669">
    <property type="entry name" value="Agarase_CBM"/>
</dbReference>
<dbReference type="Pfam" id="PF02449">
    <property type="entry name" value="Glyco_hydro_42"/>
    <property type="match status" value="1"/>
</dbReference>
<dbReference type="RefSeq" id="WP_179983173.1">
    <property type="nucleotide sequence ID" value="NZ_LR812090.1"/>
</dbReference>
<organism evidence="5 6">
    <name type="scientific">Alteromonas macleodii</name>
    <name type="common">Pseudoalteromonas macleodii</name>
    <dbReference type="NCBI Taxonomy" id="28108"/>
    <lineage>
        <taxon>Bacteria</taxon>
        <taxon>Pseudomonadati</taxon>
        <taxon>Pseudomonadota</taxon>
        <taxon>Gammaproteobacteria</taxon>
        <taxon>Alteromonadales</taxon>
        <taxon>Alteromonadaceae</taxon>
        <taxon>Alteromonas/Salinimonas group</taxon>
        <taxon>Alteromonas</taxon>
    </lineage>
</organism>
<reference evidence="5 6" key="1">
    <citation type="submission" date="2020-06" db="EMBL/GenBank/DDBJ databases">
        <authorList>
            <person name="Duchaud E."/>
        </authorList>
    </citation>
    <scope>NUCLEOTIDE SEQUENCE [LARGE SCALE GENOMIC DNA]</scope>
    <source>
        <strain evidence="5">Alteromonas fortis</strain>
    </source>
</reference>
<dbReference type="Proteomes" id="UP000509458">
    <property type="component" value="Chromosome"/>
</dbReference>
<dbReference type="SUPFAM" id="SSF51445">
    <property type="entry name" value="(Trans)glycosidases"/>
    <property type="match status" value="1"/>
</dbReference>
<sequence length="779" mass="88194">MTIRTRFSVVATCVLAVFGLQSCAKREAYLITDTKELASQHESNTSHDMLESMVKLNENTKSLINANAVDWQISTADDGEKQLNIKFNAASANKPFLTINAESTWDFSLNDTVAVVMDIDNPSSEPVHLHVALTDVHGKKHNRNSAIPPHSSASYYSLIKGENVSLDTGMRSNPKHWDTNYTQLIWRTGSKEIDVSKIKSITFQVMGVMADKYITVRDIRAVRPTSFIQDSAKHIVDEFGQNNKIDFEGKVTSIDNLRQHFKEESVELQAQFPTDRSKFGGYLNGPKLESTGYFRTEKHDGKWALVDPEGYLFFSTGIANVRMANTSTITGFDVPDAYVKSRTSTDLTPEDSMGLNRLSNEAAEHRFEASAIRANMFTSLPDYNEDLGNFYGYRRSVHTGTIDKGETYSYYMANLARKFGDMTVDGVLDKWESLTVKRMQSWGFTSFGNWIDTRFYDNDNFPYFANGWIIGDFKTVSSGNDYWAPIPDPFDEKFAERTDATVKQIALEVKDSPWCVGVFIDNEKSWGIMGSPESQFGLVAGTMALNASDSPAKTAFVEWLKNRYESIQTLNKNWGVSFVSFDELNEGFAINFNSTEAIQDYSELLTFYAEAYFKTVADSMGKYMPNHLYMGARFADWGMTPELRSAAAKHVDVMSYNYYREGINPVFWHFLEELDMPSIIGEFHMGALDSGLFNPGLIGAHTQEIRGQMYETYMNSVIDNPYFVGAHWFQYIDSPIAGRAYDGENYNVGFVSVADIPYKPFIKSVKQVNYSLYQRRFEK</sequence>
<protein>
    <submittedName>
        <fullName evidence="5">Beta-agarase, family GH50</fullName>
        <ecNumber evidence="5">3.2.1.81</ecNumber>
    </submittedName>
</protein>
<evidence type="ECO:0000313" key="5">
    <source>
        <dbReference type="EMBL" id="CAB9493675.1"/>
    </source>
</evidence>
<dbReference type="InterPro" id="IPR013529">
    <property type="entry name" value="Glyco_hydro_42_N"/>
</dbReference>